<dbReference type="GO" id="GO:0005524">
    <property type="term" value="F:ATP binding"/>
    <property type="evidence" value="ECO:0007669"/>
    <property type="project" value="UniProtKB-KW"/>
</dbReference>
<evidence type="ECO:0000256" key="2">
    <source>
        <dbReference type="ARBA" id="ARBA00004651"/>
    </source>
</evidence>
<organism evidence="16 17">
    <name type="scientific">Clostridium cavendishii DSM 21758</name>
    <dbReference type="NCBI Taxonomy" id="1121302"/>
    <lineage>
        <taxon>Bacteria</taxon>
        <taxon>Bacillati</taxon>
        <taxon>Bacillota</taxon>
        <taxon>Clostridia</taxon>
        <taxon>Eubacteriales</taxon>
        <taxon>Clostridiaceae</taxon>
        <taxon>Clostridium</taxon>
    </lineage>
</organism>
<comment type="subcellular location">
    <subcellularLocation>
        <location evidence="2">Cell membrane</location>
        <topology evidence="2">Multi-pass membrane protein</topology>
    </subcellularLocation>
</comment>
<evidence type="ECO:0000256" key="5">
    <source>
        <dbReference type="ARBA" id="ARBA00022553"/>
    </source>
</evidence>
<evidence type="ECO:0000256" key="10">
    <source>
        <dbReference type="ARBA" id="ARBA00022840"/>
    </source>
</evidence>
<reference evidence="16 17" key="1">
    <citation type="submission" date="2016-11" db="EMBL/GenBank/DDBJ databases">
        <authorList>
            <person name="Jaros S."/>
            <person name="Januszkiewicz K."/>
            <person name="Wedrychowicz H."/>
        </authorList>
    </citation>
    <scope>NUCLEOTIDE SEQUENCE [LARGE SCALE GENOMIC DNA]</scope>
    <source>
        <strain evidence="16 17">DSM 21758</strain>
    </source>
</reference>
<dbReference type="Gene3D" id="1.10.287.130">
    <property type="match status" value="1"/>
</dbReference>
<dbReference type="PROSITE" id="PS50109">
    <property type="entry name" value="HIS_KIN"/>
    <property type="match status" value="1"/>
</dbReference>
<dbReference type="STRING" id="1121302.SAMN02745163_02566"/>
<gene>
    <name evidence="16" type="ORF">SAMN02745163_02566</name>
</gene>
<dbReference type="Gene3D" id="3.30.565.10">
    <property type="entry name" value="Histidine kinase-like ATPase, C-terminal domain"/>
    <property type="match status" value="1"/>
</dbReference>
<comment type="catalytic activity">
    <reaction evidence="1">
        <text>ATP + protein L-histidine = ADP + protein N-phospho-L-histidine.</text>
        <dbReference type="EC" id="2.7.13.3"/>
    </reaction>
</comment>
<dbReference type="Proteomes" id="UP000184310">
    <property type="component" value="Unassembled WGS sequence"/>
</dbReference>
<dbReference type="SMART" id="SM00387">
    <property type="entry name" value="HATPase_c"/>
    <property type="match status" value="1"/>
</dbReference>
<evidence type="ECO:0000313" key="16">
    <source>
        <dbReference type="EMBL" id="SHJ77433.1"/>
    </source>
</evidence>
<proteinExistence type="predicted"/>
<dbReference type="EC" id="2.7.13.3" evidence="3"/>
<dbReference type="CDD" id="cd00082">
    <property type="entry name" value="HisKA"/>
    <property type="match status" value="1"/>
</dbReference>
<dbReference type="SUPFAM" id="SSF47384">
    <property type="entry name" value="Homodimeric domain of signal transducing histidine kinase"/>
    <property type="match status" value="1"/>
</dbReference>
<keyword evidence="6" id="KW-0808">Transferase</keyword>
<evidence type="ECO:0000256" key="8">
    <source>
        <dbReference type="ARBA" id="ARBA00022741"/>
    </source>
</evidence>
<evidence type="ECO:0000256" key="7">
    <source>
        <dbReference type="ARBA" id="ARBA00022692"/>
    </source>
</evidence>
<keyword evidence="17" id="KW-1185">Reference proteome</keyword>
<feature type="transmembrane region" description="Helical" evidence="14">
    <location>
        <begin position="20"/>
        <end position="40"/>
    </location>
</feature>
<evidence type="ECO:0000256" key="6">
    <source>
        <dbReference type="ARBA" id="ARBA00022679"/>
    </source>
</evidence>
<evidence type="ECO:0000256" key="13">
    <source>
        <dbReference type="ARBA" id="ARBA00023136"/>
    </source>
</evidence>
<keyword evidence="7 14" id="KW-0812">Transmembrane</keyword>
<dbReference type="RefSeq" id="WP_084108732.1">
    <property type="nucleotide sequence ID" value="NZ_FQZB01000010.1"/>
</dbReference>
<feature type="domain" description="Histidine kinase" evidence="15">
    <location>
        <begin position="404"/>
        <end position="617"/>
    </location>
</feature>
<keyword evidence="11 14" id="KW-1133">Transmembrane helix</keyword>
<dbReference type="Pfam" id="PF02518">
    <property type="entry name" value="HATPase_c"/>
    <property type="match status" value="1"/>
</dbReference>
<evidence type="ECO:0000256" key="4">
    <source>
        <dbReference type="ARBA" id="ARBA00022475"/>
    </source>
</evidence>
<dbReference type="Pfam" id="PF00512">
    <property type="entry name" value="HisKA"/>
    <property type="match status" value="1"/>
</dbReference>
<keyword evidence="13 14" id="KW-0472">Membrane</keyword>
<keyword evidence="12" id="KW-0902">Two-component regulatory system</keyword>
<dbReference type="InterPro" id="IPR036097">
    <property type="entry name" value="HisK_dim/P_sf"/>
</dbReference>
<dbReference type="SUPFAM" id="SSF55874">
    <property type="entry name" value="ATPase domain of HSP90 chaperone/DNA topoisomerase II/histidine kinase"/>
    <property type="match status" value="1"/>
</dbReference>
<dbReference type="EMBL" id="FQZB01000010">
    <property type="protein sequence ID" value="SHJ77433.1"/>
    <property type="molecule type" value="Genomic_DNA"/>
</dbReference>
<keyword evidence="10" id="KW-0067">ATP-binding</keyword>
<dbReference type="GO" id="GO:0000155">
    <property type="term" value="F:phosphorelay sensor kinase activity"/>
    <property type="evidence" value="ECO:0007669"/>
    <property type="project" value="InterPro"/>
</dbReference>
<evidence type="ECO:0000313" key="17">
    <source>
        <dbReference type="Proteomes" id="UP000184310"/>
    </source>
</evidence>
<dbReference type="PANTHER" id="PTHR45528">
    <property type="entry name" value="SENSOR HISTIDINE KINASE CPXA"/>
    <property type="match status" value="1"/>
</dbReference>
<feature type="transmembrane region" description="Helical" evidence="14">
    <location>
        <begin position="217"/>
        <end position="241"/>
    </location>
</feature>
<feature type="transmembrane region" description="Helical" evidence="14">
    <location>
        <begin position="311"/>
        <end position="330"/>
    </location>
</feature>
<evidence type="ECO:0000256" key="11">
    <source>
        <dbReference type="ARBA" id="ARBA00022989"/>
    </source>
</evidence>
<keyword evidence="5" id="KW-0597">Phosphoprotein</keyword>
<evidence type="ECO:0000256" key="12">
    <source>
        <dbReference type="ARBA" id="ARBA00023012"/>
    </source>
</evidence>
<dbReference type="InterPro" id="IPR003594">
    <property type="entry name" value="HATPase_dom"/>
</dbReference>
<sequence>MDTKWINKDKKGFKGFFKKLYLIEIVVILVLTIKIIPTLIDNVRYNGRYSDYKSITKMLFDSDNYKLKRLREASQGISGKIYYNTKGFKNLEDKYFKEKFKRQILTDPEYISDRVAVLIINNKTKETFTNREWLDDDIKKGQDGIQVIEKLCKTDNVKYYLANNVDTFNYLIENNPKYQYYYEGEVANLDKETLSNYTEVYFSRCEPYDSEINYLKIMLTLTIVLMLIDILLIIKWIFYYIKNKKGSLKSAITKDFLYLKILEFIACVKRIPIVIKRIRITVLDIIIFMGWFIYIFFIYTPYRAQRIDMVIGIYLNKGIATAIFIFYIILRYMYKVITKYDEMEKLIEDLNQIKSGDMNLSLDQPKDNQLKALVSGINEIKEGYKNSIEDGIKNEKLKTELISNVSHDLRTPLTSIINYVDILKRNDITEEERSDYIKVVENKSNKLKKLIDDLFEISKMNSGKIEINREEVDIIQLLYQSIGEMTDDRKELDFNVEAPESIIMEVDGYRMSRVFQNIVSNSIKYSLDNTRIYIKVEETKTRVIISFKNVANYEMKFKENEVLERFVRGDKSRNSEIEGSGLGLAIAKSIIELHDGKIKVEREGDMFKVYIVLMKPI</sequence>
<keyword evidence="9 16" id="KW-0418">Kinase</keyword>
<dbReference type="AlphaFoldDB" id="A0A1M6M281"/>
<keyword evidence="8" id="KW-0547">Nucleotide-binding</keyword>
<evidence type="ECO:0000256" key="9">
    <source>
        <dbReference type="ARBA" id="ARBA00022777"/>
    </source>
</evidence>
<dbReference type="FunFam" id="1.10.287.130:FF:000008">
    <property type="entry name" value="Two-component sensor histidine kinase"/>
    <property type="match status" value="1"/>
</dbReference>
<evidence type="ECO:0000256" key="14">
    <source>
        <dbReference type="SAM" id="Phobius"/>
    </source>
</evidence>
<accession>A0A1M6M281</accession>
<dbReference type="InterPro" id="IPR003661">
    <property type="entry name" value="HisK_dim/P_dom"/>
</dbReference>
<dbReference type="OrthoDB" id="9792991at2"/>
<protein>
    <recommendedName>
        <fullName evidence="3">histidine kinase</fullName>
        <ecNumber evidence="3">2.7.13.3</ecNumber>
    </recommendedName>
</protein>
<name>A0A1M6M281_9CLOT</name>
<dbReference type="InterPro" id="IPR050398">
    <property type="entry name" value="HssS/ArlS-like"/>
</dbReference>
<evidence type="ECO:0000256" key="1">
    <source>
        <dbReference type="ARBA" id="ARBA00000085"/>
    </source>
</evidence>
<dbReference type="SMART" id="SM00388">
    <property type="entry name" value="HisKA"/>
    <property type="match status" value="1"/>
</dbReference>
<evidence type="ECO:0000256" key="3">
    <source>
        <dbReference type="ARBA" id="ARBA00012438"/>
    </source>
</evidence>
<dbReference type="PANTHER" id="PTHR45528:SF1">
    <property type="entry name" value="SENSOR HISTIDINE KINASE CPXA"/>
    <property type="match status" value="1"/>
</dbReference>
<dbReference type="InterPro" id="IPR036890">
    <property type="entry name" value="HATPase_C_sf"/>
</dbReference>
<keyword evidence="4" id="KW-1003">Cell membrane</keyword>
<evidence type="ECO:0000259" key="15">
    <source>
        <dbReference type="PROSITE" id="PS50109"/>
    </source>
</evidence>
<dbReference type="GO" id="GO:0005886">
    <property type="term" value="C:plasma membrane"/>
    <property type="evidence" value="ECO:0007669"/>
    <property type="project" value="UniProtKB-SubCell"/>
</dbReference>
<dbReference type="InterPro" id="IPR005467">
    <property type="entry name" value="His_kinase_dom"/>
</dbReference>
<feature type="transmembrane region" description="Helical" evidence="14">
    <location>
        <begin position="280"/>
        <end position="299"/>
    </location>
</feature>